<dbReference type="InterPro" id="IPR053149">
    <property type="entry name" value="TPK"/>
</dbReference>
<evidence type="ECO:0000256" key="4">
    <source>
        <dbReference type="ARBA" id="ARBA00022840"/>
    </source>
</evidence>
<dbReference type="EMBL" id="LDPZ01000068">
    <property type="protein sequence ID" value="KTQ85111.1"/>
    <property type="molecule type" value="Genomic_DNA"/>
</dbReference>
<dbReference type="EC" id="2.7.6.2" evidence="5"/>
<gene>
    <name evidence="7" type="ORF">NS226_21200</name>
</gene>
<evidence type="ECO:0000313" key="7">
    <source>
        <dbReference type="EMBL" id="KTQ85111.1"/>
    </source>
</evidence>
<dbReference type="PANTHER" id="PTHR41299:SF1">
    <property type="entry name" value="THIAMINE PYROPHOSPHOKINASE"/>
    <property type="match status" value="1"/>
</dbReference>
<dbReference type="Gene3D" id="3.40.50.10240">
    <property type="entry name" value="Thiamin pyrophosphokinase, catalytic domain"/>
    <property type="match status" value="1"/>
</dbReference>
<dbReference type="GO" id="GO:0005524">
    <property type="term" value="F:ATP binding"/>
    <property type="evidence" value="ECO:0007669"/>
    <property type="project" value="UniProtKB-KW"/>
</dbReference>
<sequence length="214" mass="22683">MSRFAILLAGPIVPNSELREALAGRRIIAADGGIEHAAALGLCPELWIGDFDSAPSELPSALHGLSIPRETFPRDKDRTDGELAIDAAKARGGRDLLLVGALGGRSDHAFSHLVIALREAEAGLTIELFDGIERALPLRPGWQDVPAAPGAQFSLLKFSDLNGLSIEGARFPLTRVDVPFASILTQSNEATGSIRIGLEGGRAVLLLQADPTRR</sequence>
<organism evidence="7 8">
    <name type="scientific">Aureimonas ureilytica</name>
    <dbReference type="NCBI Taxonomy" id="401562"/>
    <lineage>
        <taxon>Bacteria</taxon>
        <taxon>Pseudomonadati</taxon>
        <taxon>Pseudomonadota</taxon>
        <taxon>Alphaproteobacteria</taxon>
        <taxon>Hyphomicrobiales</taxon>
        <taxon>Aurantimonadaceae</taxon>
        <taxon>Aureimonas</taxon>
    </lineage>
</organism>
<evidence type="ECO:0000256" key="3">
    <source>
        <dbReference type="ARBA" id="ARBA00022777"/>
    </source>
</evidence>
<accession>A0A175R4Y9</accession>
<name>A0A175R4Y9_9HYPH</name>
<dbReference type="GO" id="GO:0004788">
    <property type="term" value="F:thiamine diphosphokinase activity"/>
    <property type="evidence" value="ECO:0007669"/>
    <property type="project" value="UniProtKB-UniRule"/>
</dbReference>
<dbReference type="GO" id="GO:0016301">
    <property type="term" value="F:kinase activity"/>
    <property type="evidence" value="ECO:0007669"/>
    <property type="project" value="UniProtKB-KW"/>
</dbReference>
<dbReference type="AlphaFoldDB" id="A0A175R4Y9"/>
<comment type="caution">
    <text evidence="7">The sequence shown here is derived from an EMBL/GenBank/DDBJ whole genome shotgun (WGS) entry which is preliminary data.</text>
</comment>
<evidence type="ECO:0000256" key="1">
    <source>
        <dbReference type="ARBA" id="ARBA00022679"/>
    </source>
</evidence>
<dbReference type="GO" id="GO:0009229">
    <property type="term" value="P:thiamine diphosphate biosynthetic process"/>
    <property type="evidence" value="ECO:0007669"/>
    <property type="project" value="InterPro"/>
</dbReference>
<evidence type="ECO:0000256" key="2">
    <source>
        <dbReference type="ARBA" id="ARBA00022741"/>
    </source>
</evidence>
<dbReference type="SUPFAM" id="SSF63999">
    <property type="entry name" value="Thiamin pyrophosphokinase, catalytic domain"/>
    <property type="match status" value="1"/>
</dbReference>
<dbReference type="Proteomes" id="UP000078272">
    <property type="component" value="Unassembled WGS sequence"/>
</dbReference>
<dbReference type="STRING" id="401562.NS365_04725"/>
<keyword evidence="3 7" id="KW-0418">Kinase</keyword>
<keyword evidence="1" id="KW-0808">Transferase</keyword>
<dbReference type="CDD" id="cd07995">
    <property type="entry name" value="TPK"/>
    <property type="match status" value="1"/>
</dbReference>
<evidence type="ECO:0000259" key="6">
    <source>
        <dbReference type="SMART" id="SM00983"/>
    </source>
</evidence>
<evidence type="ECO:0000256" key="5">
    <source>
        <dbReference type="NCBIfam" id="TIGR01378"/>
    </source>
</evidence>
<dbReference type="RefSeq" id="WP_058636659.1">
    <property type="nucleotide sequence ID" value="NZ_LDPZ01000068.1"/>
</dbReference>
<dbReference type="Pfam" id="PF04263">
    <property type="entry name" value="TPK_catalytic"/>
    <property type="match status" value="1"/>
</dbReference>
<keyword evidence="4" id="KW-0067">ATP-binding</keyword>
<evidence type="ECO:0000313" key="8">
    <source>
        <dbReference type="Proteomes" id="UP000078272"/>
    </source>
</evidence>
<dbReference type="InterPro" id="IPR036759">
    <property type="entry name" value="TPK_catalytic_sf"/>
</dbReference>
<dbReference type="PATRIC" id="fig|401562.3.peg.4677"/>
<protein>
    <recommendedName>
        <fullName evidence="5">Thiamine diphosphokinase</fullName>
        <ecNumber evidence="5">2.7.6.2</ecNumber>
    </recommendedName>
</protein>
<proteinExistence type="predicted"/>
<dbReference type="OrthoDB" id="9804377at2"/>
<reference evidence="7 8" key="1">
    <citation type="journal article" date="2016" name="Front. Microbiol.">
        <title>Genomic Resource of Rice Seed Associated Bacteria.</title>
        <authorList>
            <person name="Midha S."/>
            <person name="Bansal K."/>
            <person name="Sharma S."/>
            <person name="Kumar N."/>
            <person name="Patil P.P."/>
            <person name="Chaudhry V."/>
            <person name="Patil P.B."/>
        </authorList>
    </citation>
    <scope>NUCLEOTIDE SEQUENCE [LARGE SCALE GENOMIC DNA]</scope>
    <source>
        <strain evidence="7 8">NS226</strain>
    </source>
</reference>
<dbReference type="InterPro" id="IPR007373">
    <property type="entry name" value="Thiamin_PyroPKinase_B1-bd"/>
</dbReference>
<dbReference type="SMART" id="SM00983">
    <property type="entry name" value="TPK_B1_binding"/>
    <property type="match status" value="1"/>
</dbReference>
<dbReference type="InterPro" id="IPR006282">
    <property type="entry name" value="Thi_PPkinase"/>
</dbReference>
<dbReference type="NCBIfam" id="TIGR01378">
    <property type="entry name" value="thi_PPkinase"/>
    <property type="match status" value="1"/>
</dbReference>
<keyword evidence="2" id="KW-0547">Nucleotide-binding</keyword>
<dbReference type="InterPro" id="IPR007371">
    <property type="entry name" value="TPK_catalytic"/>
</dbReference>
<dbReference type="PANTHER" id="PTHR41299">
    <property type="entry name" value="THIAMINE PYROPHOSPHOKINASE"/>
    <property type="match status" value="1"/>
</dbReference>
<feature type="domain" description="Thiamin pyrophosphokinase thiamin-binding" evidence="6">
    <location>
        <begin position="141"/>
        <end position="204"/>
    </location>
</feature>
<dbReference type="GO" id="GO:0030975">
    <property type="term" value="F:thiamine binding"/>
    <property type="evidence" value="ECO:0007669"/>
    <property type="project" value="InterPro"/>
</dbReference>
<dbReference type="GO" id="GO:0006772">
    <property type="term" value="P:thiamine metabolic process"/>
    <property type="evidence" value="ECO:0007669"/>
    <property type="project" value="UniProtKB-UniRule"/>
</dbReference>